<feature type="domain" description="Glycosyl transferase family 1" evidence="2">
    <location>
        <begin position="214"/>
        <end position="386"/>
    </location>
</feature>
<dbReference type="PANTHER" id="PTHR46401">
    <property type="entry name" value="GLYCOSYLTRANSFERASE WBBK-RELATED"/>
    <property type="match status" value="1"/>
</dbReference>
<evidence type="ECO:0000313" key="5">
    <source>
        <dbReference type="Proteomes" id="UP000886787"/>
    </source>
</evidence>
<dbReference type="AlphaFoldDB" id="A0A9D1CTR7"/>
<reference evidence="4" key="1">
    <citation type="submission" date="2020-10" db="EMBL/GenBank/DDBJ databases">
        <authorList>
            <person name="Gilroy R."/>
        </authorList>
    </citation>
    <scope>NUCLEOTIDE SEQUENCE</scope>
    <source>
        <strain evidence="4">ChiSjej1B19-3389</strain>
    </source>
</reference>
<dbReference type="EMBL" id="DVFW01000012">
    <property type="protein sequence ID" value="HIQ79971.1"/>
    <property type="molecule type" value="Genomic_DNA"/>
</dbReference>
<keyword evidence="1" id="KW-0808">Transferase</keyword>
<evidence type="ECO:0000259" key="3">
    <source>
        <dbReference type="Pfam" id="PF13439"/>
    </source>
</evidence>
<gene>
    <name evidence="4" type="ORF">IAD32_01640</name>
</gene>
<proteinExistence type="predicted"/>
<name>A0A9D1CTR7_9FIRM</name>
<dbReference type="Pfam" id="PF00534">
    <property type="entry name" value="Glycos_transf_1"/>
    <property type="match status" value="1"/>
</dbReference>
<feature type="domain" description="Glycosyltransferase subfamily 4-like N-terminal" evidence="3">
    <location>
        <begin position="86"/>
        <end position="202"/>
    </location>
</feature>
<dbReference type="InterPro" id="IPR001296">
    <property type="entry name" value="Glyco_trans_1"/>
</dbReference>
<dbReference type="CDD" id="cd03801">
    <property type="entry name" value="GT4_PimA-like"/>
    <property type="match status" value="1"/>
</dbReference>
<evidence type="ECO:0000256" key="1">
    <source>
        <dbReference type="ARBA" id="ARBA00022679"/>
    </source>
</evidence>
<comment type="caution">
    <text evidence="4">The sequence shown here is derived from an EMBL/GenBank/DDBJ whole genome shotgun (WGS) entry which is preliminary data.</text>
</comment>
<accession>A0A9D1CTR7</accession>
<dbReference type="GO" id="GO:0016757">
    <property type="term" value="F:glycosyltransferase activity"/>
    <property type="evidence" value="ECO:0007669"/>
    <property type="project" value="InterPro"/>
</dbReference>
<dbReference type="InterPro" id="IPR028098">
    <property type="entry name" value="Glyco_trans_4-like_N"/>
</dbReference>
<sequence>MKLAVVTSGFLPVPAAKGGAVEALDDYLIQMNEKYAALELEIISIYDPKAQEMAKAFQQSHFTFVKPNPLVLPLDRVIYFLAKNVLKKANHMSYRYILQRLNYIGKVSRILQKNAYDKVMLENHSTLFKVIQKKKNAKKYEGRYYYHIHNEVKSTFGCKKVMLGTKRVIAVSNYINRTLSDFLGGFPKEKMTVLRNCVDTDRFSKEDNRALVPQLRRQYGIKNDEKILLFTGRLTQEKGIRELLLAFHMLSDPKVRLVVAGGYFFGSGMQGSFEEELKELARKAGDRIIFTGFVPYTQMPALYAMADIAVIPSVWNDPAPLTVIESMVSGLPLITTYSGGIPEYADQEAAILLPRDAHLPERLCQAMQKLLQDDGLRKKMSAAGRAKAQELNLDHYYHNFVEIINDRR</sequence>
<dbReference type="PANTHER" id="PTHR46401:SF2">
    <property type="entry name" value="GLYCOSYLTRANSFERASE WBBK-RELATED"/>
    <property type="match status" value="1"/>
</dbReference>
<dbReference type="Gene3D" id="3.40.50.2000">
    <property type="entry name" value="Glycogen Phosphorylase B"/>
    <property type="match status" value="2"/>
</dbReference>
<dbReference type="Proteomes" id="UP000886787">
    <property type="component" value="Unassembled WGS sequence"/>
</dbReference>
<reference evidence="4" key="2">
    <citation type="journal article" date="2021" name="PeerJ">
        <title>Extensive microbial diversity within the chicken gut microbiome revealed by metagenomics and culture.</title>
        <authorList>
            <person name="Gilroy R."/>
            <person name="Ravi A."/>
            <person name="Getino M."/>
            <person name="Pursley I."/>
            <person name="Horton D.L."/>
            <person name="Alikhan N.F."/>
            <person name="Baker D."/>
            <person name="Gharbi K."/>
            <person name="Hall N."/>
            <person name="Watson M."/>
            <person name="Adriaenssens E.M."/>
            <person name="Foster-Nyarko E."/>
            <person name="Jarju S."/>
            <person name="Secka A."/>
            <person name="Antonio M."/>
            <person name="Oren A."/>
            <person name="Chaudhuri R.R."/>
            <person name="La Ragione R."/>
            <person name="Hildebrand F."/>
            <person name="Pallen M.J."/>
        </authorList>
    </citation>
    <scope>NUCLEOTIDE SEQUENCE</scope>
    <source>
        <strain evidence="4">ChiSjej1B19-3389</strain>
    </source>
</reference>
<protein>
    <submittedName>
        <fullName evidence="4">Glycosyltransferase</fullName>
    </submittedName>
</protein>
<evidence type="ECO:0000259" key="2">
    <source>
        <dbReference type="Pfam" id="PF00534"/>
    </source>
</evidence>
<evidence type="ECO:0000313" key="4">
    <source>
        <dbReference type="EMBL" id="HIQ79971.1"/>
    </source>
</evidence>
<dbReference type="SUPFAM" id="SSF53756">
    <property type="entry name" value="UDP-Glycosyltransferase/glycogen phosphorylase"/>
    <property type="match status" value="1"/>
</dbReference>
<organism evidence="4 5">
    <name type="scientific">Candidatus Scatavimonas merdigallinarum</name>
    <dbReference type="NCBI Taxonomy" id="2840914"/>
    <lineage>
        <taxon>Bacteria</taxon>
        <taxon>Bacillati</taxon>
        <taxon>Bacillota</taxon>
        <taxon>Clostridia</taxon>
        <taxon>Eubacteriales</taxon>
        <taxon>Oscillospiraceae</taxon>
        <taxon>Oscillospiraceae incertae sedis</taxon>
        <taxon>Candidatus Scatavimonas</taxon>
    </lineage>
</organism>
<dbReference type="Pfam" id="PF13439">
    <property type="entry name" value="Glyco_transf_4"/>
    <property type="match status" value="1"/>
</dbReference>